<keyword evidence="6 8" id="KW-1133">Transmembrane helix</keyword>
<feature type="domain" description="ABC transporter" evidence="9">
    <location>
        <begin position="218"/>
        <end position="458"/>
    </location>
</feature>
<feature type="transmembrane region" description="Helical" evidence="8">
    <location>
        <begin position="96"/>
        <end position="115"/>
    </location>
</feature>
<proteinExistence type="predicted"/>
<dbReference type="Pfam" id="PF00005">
    <property type="entry name" value="ABC_tran"/>
    <property type="match status" value="2"/>
</dbReference>
<sequence length="867" mass="96602">GFSDDRLKKSNELLQGIKLLKLYGWEDIYCKAIETARSKEVRQMLKAGMYMVATMLITQATPIIVTLVSFGVYSIVSPTPLTPEIAFSSLALFNQMMIPLFLLPMIIGQTVNAYVSTNRLQNFFIAPEIEDIEDGRVPLTKGSSADYRQLDNDNENIEPSDNMALYKNSENSALHHYVEDNDKTKLLDDGHPAAYGALGKTPALADNMVNDLPDDLAIKITNGNFAWDVANQNPTISGIDLEVQRGKLTMVIGLVGSGKSSLLSSMLGEMTTLSGRVQYNRSHSKVSYGAQKAWLMNASLRDNILFGEDYDHLRYQAVVKACALQPDIDILPAGDYTEIGEKGINLSGGQKQRVSVARCIYSHSDIVILDDPLSALDVHVGRQLFMEGEADGKLIEKEERERGSVSWKVYMVYARAMRIPIVCLLVSLLLAQVGASVATNFWLSEWSEAGANVTANRTELIYYISGYGGLAGLTILLALVYGLCNVIFALMAAKRLHLKLLHNVIHVPMRFYDTTPIGRILNRFSNDTQLIDQRLWQTFNALMRSSLNVLSALVVNTIVIPIFIVIVTPVMIGYYFLQRFFIATSRELQRLDSISKSPVFAHFSETLGGLSTIRAFRDEKRFRKQIVDRIDRNNIAYIYLQTANRWLGIRLDSIGASIVLIAGVACMASASLGALEPSYVGLSITYALQVSGYLNWVVRNSADAEMQMNAIERVDYYSNIPTEQYEGVYKPPKDWPKNGDISIEHISVRYAEDLDPVLHNVSVHFKPGEKVGICGRTGSGKSSLTLALFRVIDMFQGRILIDNVDISHVPLITLRNRIAIIPQDPILFAGTIRHNLDPEDTRTDDELWEALEIAQMKKVVSELDNTL</sequence>
<dbReference type="RefSeq" id="XP_006825689.1">
    <property type="nucleotide sequence ID" value="XM_006825626.1"/>
</dbReference>
<keyword evidence="7 8" id="KW-0472">Membrane</keyword>
<dbReference type="PROSITE" id="PS50893">
    <property type="entry name" value="ABC_TRANSPORTER_2"/>
    <property type="match status" value="1"/>
</dbReference>
<dbReference type="Gene3D" id="1.20.1560.10">
    <property type="entry name" value="ABC transporter type 1, transmembrane domain"/>
    <property type="match status" value="2"/>
</dbReference>
<evidence type="ECO:0000256" key="2">
    <source>
        <dbReference type="ARBA" id="ARBA00022448"/>
    </source>
</evidence>
<evidence type="ECO:0000256" key="6">
    <source>
        <dbReference type="ARBA" id="ARBA00022989"/>
    </source>
</evidence>
<reference evidence="12" key="1">
    <citation type="submission" date="2025-08" db="UniProtKB">
        <authorList>
            <consortium name="RefSeq"/>
        </authorList>
    </citation>
    <scope>IDENTIFICATION</scope>
    <source>
        <tissue evidence="12">Testes</tissue>
    </source>
</reference>
<dbReference type="InterPro" id="IPR027417">
    <property type="entry name" value="P-loop_NTPase"/>
</dbReference>
<keyword evidence="11" id="KW-1185">Reference proteome</keyword>
<evidence type="ECO:0000259" key="10">
    <source>
        <dbReference type="PROSITE" id="PS50929"/>
    </source>
</evidence>
<dbReference type="Gene3D" id="3.40.50.300">
    <property type="entry name" value="P-loop containing nucleotide triphosphate hydrolases"/>
    <property type="match status" value="2"/>
</dbReference>
<dbReference type="SUPFAM" id="SSF52540">
    <property type="entry name" value="P-loop containing nucleoside triphosphate hydrolases"/>
    <property type="match status" value="2"/>
</dbReference>
<evidence type="ECO:0000313" key="11">
    <source>
        <dbReference type="Proteomes" id="UP000694865"/>
    </source>
</evidence>
<evidence type="ECO:0000256" key="8">
    <source>
        <dbReference type="SAM" id="Phobius"/>
    </source>
</evidence>
<name>A0ABM0N098_SACKO</name>
<feature type="domain" description="ABC transmembrane type-1" evidence="10">
    <location>
        <begin position="424"/>
        <end position="706"/>
    </location>
</feature>
<feature type="domain" description="ABC transmembrane type-1" evidence="10">
    <location>
        <begin position="1"/>
        <end position="112"/>
    </location>
</feature>
<gene>
    <name evidence="12" type="primary">LOC100378300</name>
</gene>
<dbReference type="InterPro" id="IPR003593">
    <property type="entry name" value="AAA+_ATPase"/>
</dbReference>
<feature type="transmembrane region" description="Helical" evidence="8">
    <location>
        <begin position="463"/>
        <end position="490"/>
    </location>
</feature>
<dbReference type="PANTHER" id="PTHR24223:SF461">
    <property type="entry name" value="ATP-BINDING CASSETTE SUB-FAMILY C MEMBER SUR"/>
    <property type="match status" value="1"/>
</dbReference>
<dbReference type="PANTHER" id="PTHR24223">
    <property type="entry name" value="ATP-BINDING CASSETTE SUB-FAMILY C"/>
    <property type="match status" value="1"/>
</dbReference>
<protein>
    <submittedName>
        <fullName evidence="12">ATP-binding cassette sub-family C member 9-like</fullName>
    </submittedName>
</protein>
<feature type="transmembrane region" description="Helical" evidence="8">
    <location>
        <begin position="47"/>
        <end position="76"/>
    </location>
</feature>
<keyword evidence="2" id="KW-0813">Transport</keyword>
<dbReference type="GeneID" id="100378300"/>
<dbReference type="InterPro" id="IPR036640">
    <property type="entry name" value="ABC1_TM_sf"/>
</dbReference>
<dbReference type="InterPro" id="IPR017871">
    <property type="entry name" value="ABC_transporter-like_CS"/>
</dbReference>
<organism evidence="11 12">
    <name type="scientific">Saccoglossus kowalevskii</name>
    <name type="common">Acorn worm</name>
    <dbReference type="NCBI Taxonomy" id="10224"/>
    <lineage>
        <taxon>Eukaryota</taxon>
        <taxon>Metazoa</taxon>
        <taxon>Hemichordata</taxon>
        <taxon>Enteropneusta</taxon>
        <taxon>Harrimaniidae</taxon>
        <taxon>Saccoglossus</taxon>
    </lineage>
</organism>
<keyword evidence="5" id="KW-0067">ATP-binding</keyword>
<feature type="non-terminal residue" evidence="12">
    <location>
        <position position="867"/>
    </location>
</feature>
<dbReference type="SUPFAM" id="SSF90123">
    <property type="entry name" value="ABC transporter transmembrane region"/>
    <property type="match status" value="2"/>
</dbReference>
<keyword evidence="4" id="KW-0547">Nucleotide-binding</keyword>
<dbReference type="Proteomes" id="UP000694865">
    <property type="component" value="Unplaced"/>
</dbReference>
<evidence type="ECO:0000256" key="3">
    <source>
        <dbReference type="ARBA" id="ARBA00022692"/>
    </source>
</evidence>
<accession>A0ABM0N098</accession>
<feature type="transmembrane region" description="Helical" evidence="8">
    <location>
        <begin position="553"/>
        <end position="577"/>
    </location>
</feature>
<feature type="transmembrane region" description="Helical" evidence="8">
    <location>
        <begin position="421"/>
        <end position="443"/>
    </location>
</feature>
<dbReference type="Pfam" id="PF00664">
    <property type="entry name" value="ABC_membrane"/>
    <property type="match status" value="2"/>
</dbReference>
<dbReference type="InterPro" id="IPR011527">
    <property type="entry name" value="ABC1_TM_dom"/>
</dbReference>
<dbReference type="PROSITE" id="PS50929">
    <property type="entry name" value="ABC_TM1F"/>
    <property type="match status" value="2"/>
</dbReference>
<evidence type="ECO:0000256" key="5">
    <source>
        <dbReference type="ARBA" id="ARBA00022840"/>
    </source>
</evidence>
<evidence type="ECO:0000256" key="1">
    <source>
        <dbReference type="ARBA" id="ARBA00004370"/>
    </source>
</evidence>
<comment type="subcellular location">
    <subcellularLocation>
        <location evidence="1">Membrane</location>
    </subcellularLocation>
</comment>
<evidence type="ECO:0000256" key="7">
    <source>
        <dbReference type="ARBA" id="ARBA00023136"/>
    </source>
</evidence>
<dbReference type="CDD" id="cd18602">
    <property type="entry name" value="ABC_6TM_SUR1_D2_like"/>
    <property type="match status" value="1"/>
</dbReference>
<evidence type="ECO:0000259" key="9">
    <source>
        <dbReference type="PROSITE" id="PS50893"/>
    </source>
</evidence>
<dbReference type="InterPro" id="IPR003439">
    <property type="entry name" value="ABC_transporter-like_ATP-bd"/>
</dbReference>
<dbReference type="SMART" id="SM00382">
    <property type="entry name" value="AAA"/>
    <property type="match status" value="2"/>
</dbReference>
<evidence type="ECO:0000313" key="12">
    <source>
        <dbReference type="RefSeq" id="XP_006825689.1"/>
    </source>
</evidence>
<keyword evidence="3 8" id="KW-0812">Transmembrane</keyword>
<feature type="non-terminal residue" evidence="12">
    <location>
        <position position="1"/>
    </location>
</feature>
<dbReference type="InterPro" id="IPR050173">
    <property type="entry name" value="ABC_transporter_C-like"/>
</dbReference>
<evidence type="ECO:0000256" key="4">
    <source>
        <dbReference type="ARBA" id="ARBA00022741"/>
    </source>
</evidence>
<dbReference type="PROSITE" id="PS00211">
    <property type="entry name" value="ABC_TRANSPORTER_1"/>
    <property type="match status" value="1"/>
</dbReference>